<comment type="similarity">
    <text evidence="2">Belongs to the krueppel C2H2-type zinc-finger protein family.</text>
</comment>
<dbReference type="SUPFAM" id="SSF57667">
    <property type="entry name" value="beta-beta-alpha zinc fingers"/>
    <property type="match status" value="3"/>
</dbReference>
<evidence type="ECO:0000256" key="10">
    <source>
        <dbReference type="ARBA" id="ARBA00023242"/>
    </source>
</evidence>
<dbReference type="PANTHER" id="PTHR23234">
    <property type="entry name" value="ZNF44 PROTEIN"/>
    <property type="match status" value="1"/>
</dbReference>
<accession>A0AAX6QSK8</accession>
<dbReference type="PROSITE" id="PS00028">
    <property type="entry name" value="ZINC_FINGER_C2H2_1"/>
    <property type="match status" value="3"/>
</dbReference>
<gene>
    <name evidence="15" type="primary">LOC101700100</name>
</gene>
<evidence type="ECO:0000256" key="6">
    <source>
        <dbReference type="ARBA" id="ARBA00022833"/>
    </source>
</evidence>
<dbReference type="FunFam" id="3.30.160.60:FF:000100">
    <property type="entry name" value="Zinc finger 45-like"/>
    <property type="match status" value="1"/>
</dbReference>
<keyword evidence="8" id="KW-0238">DNA-binding</keyword>
<comment type="subcellular location">
    <subcellularLocation>
        <location evidence="1">Nucleus</location>
    </subcellularLocation>
</comment>
<evidence type="ECO:0000256" key="1">
    <source>
        <dbReference type="ARBA" id="ARBA00004123"/>
    </source>
</evidence>
<evidence type="ECO:0000256" key="9">
    <source>
        <dbReference type="ARBA" id="ARBA00023163"/>
    </source>
</evidence>
<sequence length="298" mass="34833">METVTFEDVAVNFTKVEWALLNPLQKKLYRDVMWEICMHMAAIGRTCGNQQMEEQYKTCSRNLRNDADKCLRLEEMLYKCSEHGKTWSDFQSFQKHEMRKTGEKQCQSEQCGKAYSDLSEQTHPEENTFLGKKNVKASSTPSHVQIQARKRGVGSPYEYKQWEKTFMSSYYIHPNERIYVGEKPYVTKECVKALSHSHSFHKRNIICTGQKLYVCKQCGKAFMTQTCYEIHEENHATDKSYACKQCGKAFSTHSSCQNHERIHTREKPYVCKHCGKSFIRKSDCQIHEIIHTGEKPYV</sequence>
<feature type="domain" description="C2H2-type" evidence="12">
    <location>
        <begin position="241"/>
        <end position="268"/>
    </location>
</feature>
<dbReference type="Pfam" id="PF01352">
    <property type="entry name" value="KRAB"/>
    <property type="match status" value="1"/>
</dbReference>
<feature type="domain" description="C2H2-type" evidence="12">
    <location>
        <begin position="269"/>
        <end position="296"/>
    </location>
</feature>
<keyword evidence="14" id="KW-1185">Reference proteome</keyword>
<evidence type="ECO:0000256" key="7">
    <source>
        <dbReference type="ARBA" id="ARBA00023015"/>
    </source>
</evidence>
<dbReference type="GO" id="GO:0008270">
    <property type="term" value="F:zinc ion binding"/>
    <property type="evidence" value="ECO:0007669"/>
    <property type="project" value="UniProtKB-KW"/>
</dbReference>
<dbReference type="Pfam" id="PF00096">
    <property type="entry name" value="zf-C2H2"/>
    <property type="match status" value="3"/>
</dbReference>
<dbReference type="KEGG" id="hgl:101700100"/>
<evidence type="ECO:0000259" key="13">
    <source>
        <dbReference type="PROSITE" id="PS50805"/>
    </source>
</evidence>
<evidence type="ECO:0000256" key="2">
    <source>
        <dbReference type="ARBA" id="ARBA00006991"/>
    </source>
</evidence>
<reference evidence="15" key="1">
    <citation type="submission" date="2025-08" db="UniProtKB">
        <authorList>
            <consortium name="RefSeq"/>
        </authorList>
    </citation>
    <scope>IDENTIFICATION</scope>
</reference>
<feature type="non-terminal residue" evidence="15">
    <location>
        <position position="298"/>
    </location>
</feature>
<evidence type="ECO:0000256" key="11">
    <source>
        <dbReference type="PROSITE-ProRule" id="PRU00042"/>
    </source>
</evidence>
<keyword evidence="10" id="KW-0539">Nucleus</keyword>
<dbReference type="GO" id="GO:0003677">
    <property type="term" value="F:DNA binding"/>
    <property type="evidence" value="ECO:0007669"/>
    <property type="project" value="UniProtKB-KW"/>
</dbReference>
<dbReference type="GO" id="GO:0005634">
    <property type="term" value="C:nucleus"/>
    <property type="evidence" value="ECO:0007669"/>
    <property type="project" value="UniProtKB-SubCell"/>
</dbReference>
<dbReference type="FunFam" id="3.30.160.60:FF:000240">
    <property type="entry name" value="Zinc finger protein 250"/>
    <property type="match status" value="2"/>
</dbReference>
<proteinExistence type="inferred from homology"/>
<dbReference type="InterPro" id="IPR013087">
    <property type="entry name" value="Znf_C2H2_type"/>
</dbReference>
<dbReference type="PANTHER" id="PTHR23234:SF10">
    <property type="entry name" value="RIKEN CDNA 6720489N17 GENE-RELATED"/>
    <property type="match status" value="1"/>
</dbReference>
<keyword evidence="3" id="KW-0479">Metal-binding</keyword>
<dbReference type="GeneID" id="101700100"/>
<keyword evidence="7" id="KW-0805">Transcription regulation</keyword>
<organism evidence="14 15">
    <name type="scientific">Heterocephalus glaber</name>
    <name type="common">Naked mole rat</name>
    <dbReference type="NCBI Taxonomy" id="10181"/>
    <lineage>
        <taxon>Eukaryota</taxon>
        <taxon>Metazoa</taxon>
        <taxon>Chordata</taxon>
        <taxon>Craniata</taxon>
        <taxon>Vertebrata</taxon>
        <taxon>Euteleostomi</taxon>
        <taxon>Mammalia</taxon>
        <taxon>Eutheria</taxon>
        <taxon>Euarchontoglires</taxon>
        <taxon>Glires</taxon>
        <taxon>Rodentia</taxon>
        <taxon>Hystricomorpha</taxon>
        <taxon>Bathyergidae</taxon>
        <taxon>Heterocephalus</taxon>
    </lineage>
</organism>
<dbReference type="PROSITE" id="PS50157">
    <property type="entry name" value="ZINC_FINGER_C2H2_2"/>
    <property type="match status" value="3"/>
</dbReference>
<keyword evidence="9" id="KW-0804">Transcription</keyword>
<feature type="domain" description="KRAB" evidence="13">
    <location>
        <begin position="4"/>
        <end position="90"/>
    </location>
</feature>
<evidence type="ECO:0000256" key="4">
    <source>
        <dbReference type="ARBA" id="ARBA00022737"/>
    </source>
</evidence>
<dbReference type="SUPFAM" id="SSF109640">
    <property type="entry name" value="KRAB domain (Kruppel-associated box)"/>
    <property type="match status" value="1"/>
</dbReference>
<dbReference type="CDD" id="cd07765">
    <property type="entry name" value="KRAB_A-box"/>
    <property type="match status" value="1"/>
</dbReference>
<dbReference type="AlphaFoldDB" id="A0AAX6QSK8"/>
<dbReference type="InterPro" id="IPR001909">
    <property type="entry name" value="KRAB"/>
</dbReference>
<keyword evidence="6" id="KW-0862">Zinc</keyword>
<evidence type="ECO:0000256" key="8">
    <source>
        <dbReference type="ARBA" id="ARBA00023125"/>
    </source>
</evidence>
<dbReference type="SMART" id="SM00349">
    <property type="entry name" value="KRAB"/>
    <property type="match status" value="1"/>
</dbReference>
<evidence type="ECO:0000256" key="3">
    <source>
        <dbReference type="ARBA" id="ARBA00022723"/>
    </source>
</evidence>
<dbReference type="InterPro" id="IPR050758">
    <property type="entry name" value="Znf_C2H2-type"/>
</dbReference>
<protein>
    <submittedName>
        <fullName evidence="15">Zinc finger protein 709-like</fullName>
    </submittedName>
</protein>
<dbReference type="InterPro" id="IPR036051">
    <property type="entry name" value="KRAB_dom_sf"/>
</dbReference>
<evidence type="ECO:0000313" key="15">
    <source>
        <dbReference type="RefSeq" id="XP_012924998.2"/>
    </source>
</evidence>
<keyword evidence="4" id="KW-0677">Repeat</keyword>
<dbReference type="SMART" id="SM00355">
    <property type="entry name" value="ZnF_C2H2"/>
    <property type="match status" value="3"/>
</dbReference>
<dbReference type="Gene3D" id="6.10.140.140">
    <property type="match status" value="1"/>
</dbReference>
<evidence type="ECO:0000256" key="5">
    <source>
        <dbReference type="ARBA" id="ARBA00022771"/>
    </source>
</evidence>
<evidence type="ECO:0000259" key="12">
    <source>
        <dbReference type="PROSITE" id="PS50157"/>
    </source>
</evidence>
<dbReference type="GO" id="GO:0006355">
    <property type="term" value="P:regulation of DNA-templated transcription"/>
    <property type="evidence" value="ECO:0007669"/>
    <property type="project" value="InterPro"/>
</dbReference>
<evidence type="ECO:0000313" key="14">
    <source>
        <dbReference type="Proteomes" id="UP000694906"/>
    </source>
</evidence>
<dbReference type="Gene3D" id="3.30.160.60">
    <property type="entry name" value="Classic Zinc Finger"/>
    <property type="match status" value="5"/>
</dbReference>
<feature type="domain" description="C2H2-type" evidence="12">
    <location>
        <begin position="213"/>
        <end position="240"/>
    </location>
</feature>
<name>A0AAX6QSK8_HETGA</name>
<dbReference type="RefSeq" id="XP_012924998.2">
    <property type="nucleotide sequence ID" value="XM_013069544.2"/>
</dbReference>
<dbReference type="InterPro" id="IPR036236">
    <property type="entry name" value="Znf_C2H2_sf"/>
</dbReference>
<keyword evidence="5 11" id="KW-0863">Zinc-finger</keyword>
<dbReference type="PROSITE" id="PS50805">
    <property type="entry name" value="KRAB"/>
    <property type="match status" value="1"/>
</dbReference>
<dbReference type="Proteomes" id="UP000694906">
    <property type="component" value="Unplaced"/>
</dbReference>